<gene>
    <name evidence="2" type="ORF">CHYS00102_LOCUS7906</name>
</gene>
<reference evidence="2" key="1">
    <citation type="submission" date="2021-01" db="EMBL/GenBank/DDBJ databases">
        <authorList>
            <person name="Corre E."/>
            <person name="Pelletier E."/>
            <person name="Niang G."/>
            <person name="Scheremetjew M."/>
            <person name="Finn R."/>
            <person name="Kale V."/>
            <person name="Holt S."/>
            <person name="Cochrane G."/>
            <person name="Meng A."/>
            <person name="Brown T."/>
            <person name="Cohen L."/>
        </authorList>
    </citation>
    <scope>NUCLEOTIDE SEQUENCE</scope>
    <source>
        <strain evidence="2">308</strain>
    </source>
</reference>
<feature type="region of interest" description="Disordered" evidence="1">
    <location>
        <begin position="1"/>
        <end position="21"/>
    </location>
</feature>
<evidence type="ECO:0000256" key="1">
    <source>
        <dbReference type="SAM" id="MobiDB-lite"/>
    </source>
</evidence>
<dbReference type="EMBL" id="HBFR01010967">
    <property type="protein sequence ID" value="CAD8880720.1"/>
    <property type="molecule type" value="Transcribed_RNA"/>
</dbReference>
<protein>
    <submittedName>
        <fullName evidence="2">Uncharacterized protein</fullName>
    </submittedName>
</protein>
<evidence type="ECO:0000313" key="2">
    <source>
        <dbReference type="EMBL" id="CAD8880720.1"/>
    </source>
</evidence>
<accession>A0A7S1BBV7</accession>
<organism evidence="2">
    <name type="scientific">Corethron hystrix</name>
    <dbReference type="NCBI Taxonomy" id="216773"/>
    <lineage>
        <taxon>Eukaryota</taxon>
        <taxon>Sar</taxon>
        <taxon>Stramenopiles</taxon>
        <taxon>Ochrophyta</taxon>
        <taxon>Bacillariophyta</taxon>
        <taxon>Coscinodiscophyceae</taxon>
        <taxon>Corethrophycidae</taxon>
        <taxon>Corethrales</taxon>
        <taxon>Corethraceae</taxon>
        <taxon>Corethron</taxon>
    </lineage>
</organism>
<name>A0A7S1BBV7_9STRA</name>
<sequence length="160" mass="17567">MLRHRLAGPSTEEQEGGRNASVDEGTFFGTIAALAAEEDVVLYTKWRVVACSCSKGGCWRKPSSPLRWSRTATQSSVKSLSRGSNTSVRVRRLRRREVVREEGSSWSDSWRECSFSQVATSSAARSRVLKVASSSGPGSGAVRLALLLPGRGIRFHHFRL</sequence>
<dbReference type="AlphaFoldDB" id="A0A7S1BBV7"/>
<proteinExistence type="predicted"/>